<protein>
    <submittedName>
        <fullName evidence="1">Uncharacterized protein</fullName>
    </submittedName>
</protein>
<comment type="caution">
    <text evidence="1">The sequence shown here is derived from an EMBL/GenBank/DDBJ whole genome shotgun (WGS) entry which is preliminary data.</text>
</comment>
<keyword evidence="2" id="KW-1185">Reference proteome</keyword>
<organism evidence="1 2">
    <name type="scientific">Parvibaculum sedimenti</name>
    <dbReference type="NCBI Taxonomy" id="2608632"/>
    <lineage>
        <taxon>Bacteria</taxon>
        <taxon>Pseudomonadati</taxon>
        <taxon>Pseudomonadota</taxon>
        <taxon>Alphaproteobacteria</taxon>
        <taxon>Hyphomicrobiales</taxon>
        <taxon>Parvibaculaceae</taxon>
        <taxon>Parvibaculum</taxon>
    </lineage>
</organism>
<gene>
    <name evidence="1" type="ORF">F2P47_05550</name>
</gene>
<dbReference type="Proteomes" id="UP000468901">
    <property type="component" value="Unassembled WGS sequence"/>
</dbReference>
<accession>A0A6N6VM72</accession>
<dbReference type="RefSeq" id="WP_152215358.1">
    <property type="nucleotide sequence ID" value="NZ_WESC01000004.1"/>
</dbReference>
<dbReference type="InterPro" id="IPR035917">
    <property type="entry name" value="YjbQ-like_sf"/>
</dbReference>
<name>A0A6N6VM72_9HYPH</name>
<dbReference type="SUPFAM" id="SSF111038">
    <property type="entry name" value="YjbQ-like"/>
    <property type="match status" value="1"/>
</dbReference>
<evidence type="ECO:0000313" key="2">
    <source>
        <dbReference type="Proteomes" id="UP000468901"/>
    </source>
</evidence>
<reference evidence="1 2" key="1">
    <citation type="submission" date="2019-09" db="EMBL/GenBank/DDBJ databases">
        <title>Parvibaculum sedimenti sp. nov., isolated from sediment.</title>
        <authorList>
            <person name="Wang Y."/>
        </authorList>
    </citation>
    <scope>NUCLEOTIDE SEQUENCE [LARGE SCALE GENOMIC DNA]</scope>
    <source>
        <strain evidence="1 2">HXT-9</strain>
    </source>
</reference>
<sequence>MFIRHTLAFILVQENAGSDVLTDLSDALGRLVPRHQLRQIASHFIGE</sequence>
<dbReference type="EMBL" id="WESC01000004">
    <property type="protein sequence ID" value="KAB7741353.1"/>
    <property type="molecule type" value="Genomic_DNA"/>
</dbReference>
<evidence type="ECO:0000313" key="1">
    <source>
        <dbReference type="EMBL" id="KAB7741353.1"/>
    </source>
</evidence>
<proteinExistence type="predicted"/>
<dbReference type="AlphaFoldDB" id="A0A6N6VM72"/>
<dbReference type="Gene3D" id="2.60.120.460">
    <property type="entry name" value="YjbQ-like"/>
    <property type="match status" value="1"/>
</dbReference>